<organism evidence="1 2">
    <name type="scientific">Alkalispirillum mobile</name>
    <dbReference type="NCBI Taxonomy" id="85925"/>
    <lineage>
        <taxon>Bacteria</taxon>
        <taxon>Pseudomonadati</taxon>
        <taxon>Pseudomonadota</taxon>
        <taxon>Gammaproteobacteria</taxon>
        <taxon>Chromatiales</taxon>
        <taxon>Ectothiorhodospiraceae</taxon>
        <taxon>Alkalispirillum</taxon>
    </lineage>
</organism>
<evidence type="ECO:0000313" key="1">
    <source>
        <dbReference type="EMBL" id="RLK50465.1"/>
    </source>
</evidence>
<dbReference type="Proteomes" id="UP000275461">
    <property type="component" value="Unassembled WGS sequence"/>
</dbReference>
<protein>
    <recommendedName>
        <fullName evidence="3">PilZ domain-containing protein</fullName>
    </recommendedName>
</protein>
<dbReference type="RefSeq" id="WP_147436918.1">
    <property type="nucleotide sequence ID" value="NZ_RCDA01000001.1"/>
</dbReference>
<comment type="caution">
    <text evidence="1">The sequence shown here is derived from an EMBL/GenBank/DDBJ whole genome shotgun (WGS) entry which is preliminary data.</text>
</comment>
<proteinExistence type="predicted"/>
<dbReference type="AlphaFoldDB" id="A0A498C446"/>
<name>A0A498C446_9GAMM</name>
<accession>A0A498C446</accession>
<evidence type="ECO:0008006" key="3">
    <source>
        <dbReference type="Google" id="ProtNLM"/>
    </source>
</evidence>
<sequence>MVRPNSQLTAEERAFLSALWQAPAERAENSDLLCRLMPQGDASAFWSYFAEDSLEIIGRHAAFSYHFPVRIRGGGHEPMHLEVGPPEIRDERRKPRALRIQPQGDEVCLRGRAGQPGCTPVLDISASGIALPEGVLPRRGRPVNVPELELLLPDEVPLPLRVNLAPGQRRRHRLVLNLDAHDSRVQNAVRRYIFRAHLRQGGARG</sequence>
<reference evidence="1 2" key="1">
    <citation type="submission" date="2018-10" db="EMBL/GenBank/DDBJ databases">
        <title>Genomic Encyclopedia of Type Strains, Phase IV (KMG-IV): sequencing the most valuable type-strain genomes for metagenomic binning, comparative biology and taxonomic classification.</title>
        <authorList>
            <person name="Goeker M."/>
        </authorList>
    </citation>
    <scope>NUCLEOTIDE SEQUENCE [LARGE SCALE GENOMIC DNA]</scope>
    <source>
        <strain evidence="1 2">DSM 12769</strain>
    </source>
</reference>
<keyword evidence="2" id="KW-1185">Reference proteome</keyword>
<dbReference type="EMBL" id="RCDA01000001">
    <property type="protein sequence ID" value="RLK50465.1"/>
    <property type="molecule type" value="Genomic_DNA"/>
</dbReference>
<evidence type="ECO:0000313" key="2">
    <source>
        <dbReference type="Proteomes" id="UP000275461"/>
    </source>
</evidence>
<dbReference type="OrthoDB" id="6989154at2"/>
<gene>
    <name evidence="1" type="ORF">DFR31_0365</name>
</gene>